<evidence type="ECO:0000313" key="4">
    <source>
        <dbReference type="Proteomes" id="UP001596060"/>
    </source>
</evidence>
<gene>
    <name evidence="3" type="ORF">ACFPN9_15810</name>
</gene>
<keyword evidence="4" id="KW-1185">Reference proteome</keyword>
<organism evidence="3 4">
    <name type="scientific">Bosea massiliensis</name>
    <dbReference type="NCBI Taxonomy" id="151419"/>
    <lineage>
        <taxon>Bacteria</taxon>
        <taxon>Pseudomonadati</taxon>
        <taxon>Pseudomonadota</taxon>
        <taxon>Alphaproteobacteria</taxon>
        <taxon>Hyphomicrobiales</taxon>
        <taxon>Boseaceae</taxon>
        <taxon>Bosea</taxon>
    </lineage>
</organism>
<comment type="caution">
    <text evidence="3">The sequence shown here is derived from an EMBL/GenBank/DDBJ whole genome shotgun (WGS) entry which is preliminary data.</text>
</comment>
<reference evidence="4" key="1">
    <citation type="journal article" date="2019" name="Int. J. Syst. Evol. Microbiol.">
        <title>The Global Catalogue of Microorganisms (GCM) 10K type strain sequencing project: providing services to taxonomists for standard genome sequencing and annotation.</title>
        <authorList>
            <consortium name="The Broad Institute Genomics Platform"/>
            <consortium name="The Broad Institute Genome Sequencing Center for Infectious Disease"/>
            <person name="Wu L."/>
            <person name="Ma J."/>
        </authorList>
    </citation>
    <scope>NUCLEOTIDE SEQUENCE [LARGE SCALE GENOMIC DNA]</scope>
    <source>
        <strain evidence="4">CCUG 43117</strain>
    </source>
</reference>
<feature type="domain" description="SprT-like" evidence="2">
    <location>
        <begin position="62"/>
        <end position="157"/>
    </location>
</feature>
<sequence>MAITPDDIGTNIVPTDQPARPGNGDRMMISELTSYDAKSGSASRHDPTVLAYGHLVAAYGFFNEHLFAGSLPGCLITMQRKKGARGFFHGSRFGSRDQTEITDEIALNPATFAMRDDKGILSTLVHEMAHLWQHHFGKPPSTSYHNREWAAKMVELGLTPSHTGKSGGRQTGRRVTHFIQPGGPFDRVCEALLRSGILVAYVQRGDDERGETVRAKKTASKTRYTCTGCGLNIWGKPAIRVICESCRRPLLPSSSHV</sequence>
<dbReference type="Proteomes" id="UP001596060">
    <property type="component" value="Unassembled WGS sequence"/>
</dbReference>
<evidence type="ECO:0000313" key="3">
    <source>
        <dbReference type="EMBL" id="MFC5506723.1"/>
    </source>
</evidence>
<dbReference type="InterPro" id="IPR006640">
    <property type="entry name" value="SprT-like_domain"/>
</dbReference>
<dbReference type="EMBL" id="JBHSLU010000048">
    <property type="protein sequence ID" value="MFC5506723.1"/>
    <property type="molecule type" value="Genomic_DNA"/>
</dbReference>
<protein>
    <submittedName>
        <fullName evidence="3">SprT-like domain-containing protein</fullName>
    </submittedName>
</protein>
<evidence type="ECO:0000259" key="2">
    <source>
        <dbReference type="Pfam" id="PF10263"/>
    </source>
</evidence>
<evidence type="ECO:0000256" key="1">
    <source>
        <dbReference type="SAM" id="MobiDB-lite"/>
    </source>
</evidence>
<name>A0ABW0P4R9_9HYPH</name>
<proteinExistence type="predicted"/>
<feature type="region of interest" description="Disordered" evidence="1">
    <location>
        <begin position="1"/>
        <end position="24"/>
    </location>
</feature>
<dbReference type="RefSeq" id="WP_245282271.1">
    <property type="nucleotide sequence ID" value="NZ_JBHSLU010000048.1"/>
</dbReference>
<dbReference type="Pfam" id="PF10263">
    <property type="entry name" value="SprT-like"/>
    <property type="match status" value="1"/>
</dbReference>
<accession>A0ABW0P4R9</accession>